<proteinExistence type="predicted"/>
<evidence type="ECO:0000313" key="5">
    <source>
        <dbReference type="RefSeq" id="XP_011307257.1"/>
    </source>
</evidence>
<dbReference type="Proteomes" id="UP000694866">
    <property type="component" value="Unplaced"/>
</dbReference>
<name>A0A0C9RC11_9HYME</name>
<feature type="signal peptide" evidence="1">
    <location>
        <begin position="1"/>
        <end position="18"/>
    </location>
</feature>
<dbReference type="EMBL" id="GBYB01010662">
    <property type="protein sequence ID" value="JAG80429.1"/>
    <property type="molecule type" value="Transcribed_RNA"/>
</dbReference>
<gene>
    <name evidence="3" type="primary">secA_5</name>
    <name evidence="5" type="synonym">LOC105268999</name>
    <name evidence="2" type="synonym">secA_2</name>
    <name evidence="2" type="ORF">g.57441</name>
    <name evidence="3" type="ORF">g.57442</name>
</gene>
<accession>A0A9R1U4Z8</accession>
<organism evidence="3">
    <name type="scientific">Fopius arisanus</name>
    <dbReference type="NCBI Taxonomy" id="64838"/>
    <lineage>
        <taxon>Eukaryota</taxon>
        <taxon>Metazoa</taxon>
        <taxon>Ecdysozoa</taxon>
        <taxon>Arthropoda</taxon>
        <taxon>Hexapoda</taxon>
        <taxon>Insecta</taxon>
        <taxon>Pterygota</taxon>
        <taxon>Neoptera</taxon>
        <taxon>Endopterygota</taxon>
        <taxon>Hymenoptera</taxon>
        <taxon>Apocrita</taxon>
        <taxon>Ichneumonoidea</taxon>
        <taxon>Braconidae</taxon>
        <taxon>Opiinae</taxon>
        <taxon>Fopius</taxon>
    </lineage>
</organism>
<dbReference type="AlphaFoldDB" id="A0A0C9RC11"/>
<protein>
    <submittedName>
        <fullName evidence="2">SecA_2 protein</fullName>
    </submittedName>
    <submittedName>
        <fullName evidence="3">SecA_5 protein</fullName>
    </submittedName>
</protein>
<dbReference type="GeneID" id="105268999"/>
<evidence type="ECO:0000313" key="2">
    <source>
        <dbReference type="EMBL" id="JAG79991.1"/>
    </source>
</evidence>
<reference evidence="5" key="2">
    <citation type="submission" date="2025-04" db="UniProtKB">
        <authorList>
            <consortium name="RefSeq"/>
        </authorList>
    </citation>
    <scope>IDENTIFICATION</scope>
    <source>
        <strain evidence="5">USDA-PBARC FA_bdor</strain>
        <tissue evidence="5">Whole organism</tissue>
    </source>
</reference>
<evidence type="ECO:0000256" key="1">
    <source>
        <dbReference type="SAM" id="SignalP"/>
    </source>
</evidence>
<dbReference type="RefSeq" id="XP_011307257.1">
    <property type="nucleotide sequence ID" value="XM_011308955.1"/>
</dbReference>
<sequence length="250" mass="28206">MFIFAMLCPMLMATGSQGLSPDLQRFQEFVTTKVRGLGEEVNRTLEEIVKDVDLHRTALVKNTVIVGQEHLGKVKKFKNDYLERAGAVQSKAPVKSGGQAPTPRPGDLCVESLGPVIHRINDAERALAHCVMKYIKSADKIIDDTNHAEREFAHKFASITQRINPCVTLHQGTPDSERNIRSCLEQIMDDGQILHNEVLPSIHRSVQMLQDFHNHPETDISHCARGVGMEYFDIDKRHELQFQLERCAKS</sequence>
<dbReference type="KEGG" id="fas:105268999"/>
<reference evidence="3" key="1">
    <citation type="submission" date="2015-01" db="EMBL/GenBank/DDBJ databases">
        <title>Transcriptome Assembly of Fopius arisanus.</title>
        <authorList>
            <person name="Geib S."/>
        </authorList>
    </citation>
    <scope>NUCLEOTIDE SEQUENCE</scope>
</reference>
<keyword evidence="4" id="KW-1185">Reference proteome</keyword>
<evidence type="ECO:0000313" key="4">
    <source>
        <dbReference type="Proteomes" id="UP000694866"/>
    </source>
</evidence>
<evidence type="ECO:0000313" key="3">
    <source>
        <dbReference type="EMBL" id="JAG80429.1"/>
    </source>
</evidence>
<dbReference type="EMBL" id="GBYB01010224">
    <property type="protein sequence ID" value="JAG79991.1"/>
    <property type="molecule type" value="Transcribed_RNA"/>
</dbReference>
<accession>A0A0C9RC11</accession>
<keyword evidence="1" id="KW-0732">Signal</keyword>
<feature type="chain" id="PRO_5007394395" evidence="1">
    <location>
        <begin position="19"/>
        <end position="250"/>
    </location>
</feature>